<proteinExistence type="predicted"/>
<keyword evidence="2" id="KW-1185">Reference proteome</keyword>
<evidence type="ECO:0000313" key="2">
    <source>
        <dbReference type="Proteomes" id="UP000301751"/>
    </source>
</evidence>
<name>A0A480AJ91_9BURK</name>
<dbReference type="OrthoDB" id="8898236at2"/>
<protein>
    <submittedName>
        <fullName evidence="1">Uncharacterized protein</fullName>
    </submittedName>
</protein>
<dbReference type="RefSeq" id="WP_137731341.1">
    <property type="nucleotide sequence ID" value="NZ_BJCL01000001.1"/>
</dbReference>
<dbReference type="Proteomes" id="UP000301751">
    <property type="component" value="Unassembled WGS sequence"/>
</dbReference>
<dbReference type="EMBL" id="BJCL01000001">
    <property type="protein sequence ID" value="GCL61611.1"/>
    <property type="molecule type" value="Genomic_DNA"/>
</dbReference>
<dbReference type="AlphaFoldDB" id="A0A480AJ91"/>
<accession>A0A480AJ91</accession>
<sequence length="178" mass="19780">MQNAPAPAPWPAGGLHQGRQVCTDLLRQALLALSPTAGDGAWPLAGTRQLWLADTDFADWPLDEPAVQTALGAWLRQGGRQLCMAGEQFDMAARLHPRFARWRRDWTHAIATWAPVEGRLPQALHGLLAAPLWLQWQDAPDWRIRCFTDAVHARAIQAQIADFLQRCEPAWPATTLGL</sequence>
<comment type="caution">
    <text evidence="1">The sequence shown here is derived from an EMBL/GenBank/DDBJ whole genome shotgun (WGS) entry which is preliminary data.</text>
</comment>
<organism evidence="1 2">
    <name type="scientific">Pseudaquabacterium pictum</name>
    <dbReference type="NCBI Taxonomy" id="2315236"/>
    <lineage>
        <taxon>Bacteria</taxon>
        <taxon>Pseudomonadati</taxon>
        <taxon>Pseudomonadota</taxon>
        <taxon>Betaproteobacteria</taxon>
        <taxon>Burkholderiales</taxon>
        <taxon>Sphaerotilaceae</taxon>
        <taxon>Pseudaquabacterium</taxon>
    </lineage>
</organism>
<evidence type="ECO:0000313" key="1">
    <source>
        <dbReference type="EMBL" id="GCL61611.1"/>
    </source>
</evidence>
<gene>
    <name evidence="1" type="ORF">AQPW35_06920</name>
</gene>
<reference evidence="2" key="1">
    <citation type="submission" date="2019-03" db="EMBL/GenBank/DDBJ databases">
        <title>Aquabacterium pictum sp.nov., the first bacteriochlorophyll a-containing freshwater bacterium in the genus Aquabacterium of the class Betaproteobacteria.</title>
        <authorList>
            <person name="Hirose S."/>
            <person name="Tank M."/>
            <person name="Hara E."/>
            <person name="Tamaki H."/>
            <person name="Takaichi S."/>
            <person name="Haruta S."/>
            <person name="Hanada S."/>
        </authorList>
    </citation>
    <scope>NUCLEOTIDE SEQUENCE [LARGE SCALE GENOMIC DNA]</scope>
    <source>
        <strain evidence="2">W35</strain>
    </source>
</reference>